<organism evidence="3 4">
    <name type="scientific">Mytilus coruscus</name>
    <name type="common">Sea mussel</name>
    <dbReference type="NCBI Taxonomy" id="42192"/>
    <lineage>
        <taxon>Eukaryota</taxon>
        <taxon>Metazoa</taxon>
        <taxon>Spiralia</taxon>
        <taxon>Lophotrochozoa</taxon>
        <taxon>Mollusca</taxon>
        <taxon>Bivalvia</taxon>
        <taxon>Autobranchia</taxon>
        <taxon>Pteriomorphia</taxon>
        <taxon>Mytilida</taxon>
        <taxon>Mytiloidea</taxon>
        <taxon>Mytilidae</taxon>
        <taxon>Mytilinae</taxon>
        <taxon>Mytilus</taxon>
    </lineage>
</organism>
<dbReference type="Gene3D" id="3.40.50.1110">
    <property type="entry name" value="SGNH hydrolase"/>
    <property type="match status" value="2"/>
</dbReference>
<dbReference type="AlphaFoldDB" id="A0A6J8CX44"/>
<feature type="region of interest" description="Disordered" evidence="2">
    <location>
        <begin position="302"/>
        <end position="324"/>
    </location>
</feature>
<feature type="coiled-coil region" evidence="1">
    <location>
        <begin position="48"/>
        <end position="82"/>
    </location>
</feature>
<name>A0A6J8CX44_MYTCO</name>
<feature type="compositionally biased region" description="Polar residues" evidence="2">
    <location>
        <begin position="629"/>
        <end position="639"/>
    </location>
</feature>
<dbReference type="EMBL" id="CACVKT020006390">
    <property type="protein sequence ID" value="CAC5401118.1"/>
    <property type="molecule type" value="Genomic_DNA"/>
</dbReference>
<keyword evidence="1" id="KW-0175">Coiled coil</keyword>
<protein>
    <recommendedName>
        <fullName evidence="5">SGNH hydrolase-type esterase domain-containing protein</fullName>
    </recommendedName>
</protein>
<sequence length="1065" mass="123065">MEELLKNPDIQGKIKRLSPHVRKAFVESLLDLFEQETEDMIDAIEESRMELRGTMLDFEDETEQLRAESRMLEQRRMDYERNCVNKYLDEKGRKSRSSSSRISFIDERSDENKASVKDYMRRKEQSRLMFNESRSPSSLSVPSLAPVERPISAQTSRSLPTPSPIMSKKALQAETDAIMQNLSTADNKLATERYRQTELLEERKARRKETHKSREEQALELLEKALMMDKQLTAKKEAQEKRLKERLEEMKRKKERTMCESVEPSDRLEDFEQITKYPIDYEHECKNPPCSVDTIDVSIINEDNDENNNDTCSSKKPTPQDQVEKDNLTDHADSIIHTQDILQSEDTVPKELKSQTVDSHKCTRLPVYQIYLLTSTSRRYNCETCATVPPSFLEKCKGSFVQIQGQEDDKVKTKHSDTTENDRTLEILDRIENSVVDAITKTHEKNQDDIIIQIKLDLQNERNHKEHMSEISKKFEEIKGTFSTASSEIKSETKSIMKEGYDKVSTKTINQIRDFTEKLNKNVNENISKTLQNKIDPIAETLQKINENSITATKALEVAGTKLSDNTRTNREITKTLENIAKTLNSDKQYPSANSANNPGKRKSTHSEESIPNITVSNRYSPIADVDESGQTGNSQSQHESSHVPETKKALILGNSHVRYIRLDNFLQGCTVHKYTSYSMSEMEEKLHELDTDYDCIFFHVYTNDIRAETPDVFIQKLELFCQKLKDHCSFAKLIISLPFLSVKDSDLNQKILQSNILTQYKFLKSSEVIICENSGFSSRDQAIRRFFISDGLDLSKQGTSLFVTNMKFWLRKALNIKNEKSKHANRNLNVQNHYDSSQNHYVGSRSNGRYMYDTHDRYNRKLTNARHTGMPLNTLILGHSICHRLHNYLKSGNDHRHQLDFNLTKTSNVEWHGVGGRTIHKMIIKFDMGIVKLKKPECVILLAGGNDVVEDTSVEEVAYKLISFCSILTNTYGVRRVVICAIMPRFPRDNCRVKKDGYNRDNTSVRDRAYKNMYFEKAQEINKMIKTRLKNHRNLSFGIITKDFLLTPQTKIHAKINLFPMEYI</sequence>
<feature type="compositionally biased region" description="Polar residues" evidence="2">
    <location>
        <begin position="311"/>
        <end position="321"/>
    </location>
</feature>
<accession>A0A6J8CX44</accession>
<evidence type="ECO:0000256" key="1">
    <source>
        <dbReference type="SAM" id="Coils"/>
    </source>
</evidence>
<feature type="compositionally biased region" description="Polar residues" evidence="2">
    <location>
        <begin position="582"/>
        <end position="598"/>
    </location>
</feature>
<proteinExistence type="predicted"/>
<reference evidence="3 4" key="1">
    <citation type="submission" date="2020-06" db="EMBL/GenBank/DDBJ databases">
        <authorList>
            <person name="Li R."/>
            <person name="Bekaert M."/>
        </authorList>
    </citation>
    <scope>NUCLEOTIDE SEQUENCE [LARGE SCALE GENOMIC DNA]</scope>
    <source>
        <strain evidence="4">wild</strain>
    </source>
</reference>
<dbReference type="OrthoDB" id="6123720at2759"/>
<evidence type="ECO:0000313" key="4">
    <source>
        <dbReference type="Proteomes" id="UP000507470"/>
    </source>
</evidence>
<feature type="compositionally biased region" description="Polar residues" evidence="2">
    <location>
        <begin position="610"/>
        <end position="620"/>
    </location>
</feature>
<keyword evidence="4" id="KW-1185">Reference proteome</keyword>
<feature type="region of interest" description="Disordered" evidence="2">
    <location>
        <begin position="582"/>
        <end position="646"/>
    </location>
</feature>
<evidence type="ECO:0000313" key="3">
    <source>
        <dbReference type="EMBL" id="CAC5401118.1"/>
    </source>
</evidence>
<dbReference type="SUPFAM" id="SSF52266">
    <property type="entry name" value="SGNH hydrolase"/>
    <property type="match status" value="2"/>
</dbReference>
<evidence type="ECO:0008006" key="5">
    <source>
        <dbReference type="Google" id="ProtNLM"/>
    </source>
</evidence>
<gene>
    <name evidence="3" type="ORF">MCOR_35234</name>
</gene>
<feature type="coiled-coil region" evidence="1">
    <location>
        <begin position="205"/>
        <end position="260"/>
    </location>
</feature>
<dbReference type="InterPro" id="IPR036514">
    <property type="entry name" value="SGNH_hydro_sf"/>
</dbReference>
<feature type="region of interest" description="Disordered" evidence="2">
    <location>
        <begin position="127"/>
        <end position="147"/>
    </location>
</feature>
<feature type="compositionally biased region" description="Low complexity" evidence="2">
    <location>
        <begin position="133"/>
        <end position="147"/>
    </location>
</feature>
<dbReference type="Proteomes" id="UP000507470">
    <property type="component" value="Unassembled WGS sequence"/>
</dbReference>
<evidence type="ECO:0000256" key="2">
    <source>
        <dbReference type="SAM" id="MobiDB-lite"/>
    </source>
</evidence>